<name>A0ACB6S4E8_9PLEO</name>
<evidence type="ECO:0000313" key="1">
    <source>
        <dbReference type="EMBL" id="KAF2628392.1"/>
    </source>
</evidence>
<evidence type="ECO:0000313" key="2">
    <source>
        <dbReference type="Proteomes" id="UP000799754"/>
    </source>
</evidence>
<reference evidence="1" key="1">
    <citation type="journal article" date="2020" name="Stud. Mycol.">
        <title>101 Dothideomycetes genomes: a test case for predicting lifestyles and emergence of pathogens.</title>
        <authorList>
            <person name="Haridas S."/>
            <person name="Albert R."/>
            <person name="Binder M."/>
            <person name="Bloem J."/>
            <person name="Labutti K."/>
            <person name="Salamov A."/>
            <person name="Andreopoulos B."/>
            <person name="Baker S."/>
            <person name="Barry K."/>
            <person name="Bills G."/>
            <person name="Bluhm B."/>
            <person name="Cannon C."/>
            <person name="Castanera R."/>
            <person name="Culley D."/>
            <person name="Daum C."/>
            <person name="Ezra D."/>
            <person name="Gonzalez J."/>
            <person name="Henrissat B."/>
            <person name="Kuo A."/>
            <person name="Liang C."/>
            <person name="Lipzen A."/>
            <person name="Lutzoni F."/>
            <person name="Magnuson J."/>
            <person name="Mondo S."/>
            <person name="Nolan M."/>
            <person name="Ohm R."/>
            <person name="Pangilinan J."/>
            <person name="Park H.-J."/>
            <person name="Ramirez L."/>
            <person name="Alfaro M."/>
            <person name="Sun H."/>
            <person name="Tritt A."/>
            <person name="Yoshinaga Y."/>
            <person name="Zwiers L.-H."/>
            <person name="Turgeon B."/>
            <person name="Goodwin S."/>
            <person name="Spatafora J."/>
            <person name="Crous P."/>
            <person name="Grigoriev I."/>
        </authorList>
    </citation>
    <scope>NUCLEOTIDE SEQUENCE</scope>
    <source>
        <strain evidence="1">CBS 525.71</strain>
    </source>
</reference>
<organism evidence="1 2">
    <name type="scientific">Macroventuria anomochaeta</name>
    <dbReference type="NCBI Taxonomy" id="301207"/>
    <lineage>
        <taxon>Eukaryota</taxon>
        <taxon>Fungi</taxon>
        <taxon>Dikarya</taxon>
        <taxon>Ascomycota</taxon>
        <taxon>Pezizomycotina</taxon>
        <taxon>Dothideomycetes</taxon>
        <taxon>Pleosporomycetidae</taxon>
        <taxon>Pleosporales</taxon>
        <taxon>Pleosporineae</taxon>
        <taxon>Didymellaceae</taxon>
        <taxon>Macroventuria</taxon>
    </lineage>
</organism>
<accession>A0ACB6S4E8</accession>
<proteinExistence type="predicted"/>
<gene>
    <name evidence="1" type="ORF">BU25DRAFT_34740</name>
</gene>
<protein>
    <submittedName>
        <fullName evidence="1">Uncharacterized protein</fullName>
    </submittedName>
</protein>
<sequence>MLTFLQARKESGDSITPEQDLDVVAKEGAIPEQPPKVKRKPSIRRALGRAGSKVSNAFLAALRTGADEPPEEPAPLDKIKIEWEAFNFEREQQEKAMGGAFDSFQDMIEEAMDSKYKELKGEGKFLIYEDAIELPVEPPVELPVVPNEDESAWVIHTKKEEEIIEFCDPYTGSVQRPCSPSESPHVSGDYLACHPPKPRTYPPGPHSTAEVARSEKPKVVVDEQHDSTPSPSDDSQPVQLEAEVDDERPKTRMAPKQGESRLPRPTSRARGSPASGRRESSVQPNAAQPADASKSRAPSKSRKDSVQPGASLSVQAKDRYPQYRHMSSKK</sequence>
<dbReference type="EMBL" id="MU006713">
    <property type="protein sequence ID" value="KAF2628392.1"/>
    <property type="molecule type" value="Genomic_DNA"/>
</dbReference>
<dbReference type="Proteomes" id="UP000799754">
    <property type="component" value="Unassembled WGS sequence"/>
</dbReference>
<comment type="caution">
    <text evidence="1">The sequence shown here is derived from an EMBL/GenBank/DDBJ whole genome shotgun (WGS) entry which is preliminary data.</text>
</comment>
<keyword evidence="2" id="KW-1185">Reference proteome</keyword>